<proteinExistence type="predicted"/>
<dbReference type="RefSeq" id="WP_207129438.1">
    <property type="nucleotide sequence ID" value="NZ_BOPO01000150.1"/>
</dbReference>
<evidence type="ECO:0000313" key="3">
    <source>
        <dbReference type="Proteomes" id="UP000614996"/>
    </source>
</evidence>
<name>A0A8J4ESF9_9ACTN</name>
<dbReference type="SUPFAM" id="SSF54637">
    <property type="entry name" value="Thioesterase/thiol ester dehydrase-isomerase"/>
    <property type="match status" value="1"/>
</dbReference>
<sequence>MSTPGVVEGTSRAVAAELVVRSVSAGDGRSRARAVTELTLDPAELVFQGHYPGFPIFPGVCLIECAHRSAVAAFGDHLGAGQLAAVESARFTGPAYPGDVLTFEAELRGGDDWQVRVTARTPRGESARIRLRYPGGTP</sequence>
<protein>
    <recommendedName>
        <fullName evidence="1">ApeI dehydratase-like domain-containing protein</fullName>
    </recommendedName>
</protein>
<accession>A0A8J4ESF9</accession>
<evidence type="ECO:0000313" key="2">
    <source>
        <dbReference type="EMBL" id="GIL31899.1"/>
    </source>
</evidence>
<dbReference type="InterPro" id="IPR054545">
    <property type="entry name" value="ApeI-like"/>
</dbReference>
<dbReference type="InterPro" id="IPR029069">
    <property type="entry name" value="HotDog_dom_sf"/>
</dbReference>
<dbReference type="EMBL" id="BOPO01000150">
    <property type="protein sequence ID" value="GIL31899.1"/>
    <property type="molecule type" value="Genomic_DNA"/>
</dbReference>
<gene>
    <name evidence="2" type="ORF">NUM_71530</name>
</gene>
<dbReference type="Proteomes" id="UP000614996">
    <property type="component" value="Unassembled WGS sequence"/>
</dbReference>
<evidence type="ECO:0000259" key="1">
    <source>
        <dbReference type="Pfam" id="PF22818"/>
    </source>
</evidence>
<dbReference type="Gene3D" id="3.10.129.10">
    <property type="entry name" value="Hotdog Thioesterase"/>
    <property type="match status" value="1"/>
</dbReference>
<keyword evidence="3" id="KW-1185">Reference proteome</keyword>
<organism evidence="2 3">
    <name type="scientific">Actinocatenispora comari</name>
    <dbReference type="NCBI Taxonomy" id="2807577"/>
    <lineage>
        <taxon>Bacteria</taxon>
        <taxon>Bacillati</taxon>
        <taxon>Actinomycetota</taxon>
        <taxon>Actinomycetes</taxon>
        <taxon>Micromonosporales</taxon>
        <taxon>Micromonosporaceae</taxon>
        <taxon>Actinocatenispora</taxon>
    </lineage>
</organism>
<dbReference type="Pfam" id="PF22818">
    <property type="entry name" value="ApeI-like"/>
    <property type="match status" value="1"/>
</dbReference>
<reference evidence="3" key="1">
    <citation type="journal article" date="2021" name="Int. J. Syst. Evol. Microbiol.">
        <title>Actinocatenispora comari sp. nov., an endophytic actinomycete isolated from aerial parts of Comarum salesowianum.</title>
        <authorList>
            <person name="Oyunbileg N."/>
            <person name="Iizaka Y."/>
            <person name="Hamada M."/>
            <person name="Davaapurev B.O."/>
            <person name="Fukumoto A."/>
            <person name="Tsetseg B."/>
            <person name="Kato F."/>
            <person name="Tamura T."/>
            <person name="Batkhuu J."/>
            <person name="Anzai Y."/>
        </authorList>
    </citation>
    <scope>NUCLEOTIDE SEQUENCE [LARGE SCALE GENOMIC DNA]</scope>
    <source>
        <strain evidence="3">NUM-2625</strain>
    </source>
</reference>
<feature type="domain" description="ApeI dehydratase-like" evidence="1">
    <location>
        <begin position="32"/>
        <end position="110"/>
    </location>
</feature>
<dbReference type="AlphaFoldDB" id="A0A8J4ESF9"/>
<comment type="caution">
    <text evidence="2">The sequence shown here is derived from an EMBL/GenBank/DDBJ whole genome shotgun (WGS) entry which is preliminary data.</text>
</comment>